<reference evidence="5 6" key="1">
    <citation type="submission" date="2017-03" db="EMBL/GenBank/DDBJ databases">
        <title>Genome Survey of Euroglyphus maynei.</title>
        <authorList>
            <person name="Arlian L.G."/>
            <person name="Morgan M.S."/>
            <person name="Rider S.D."/>
        </authorList>
    </citation>
    <scope>NUCLEOTIDE SEQUENCE [LARGE SCALE GENOMIC DNA]</scope>
    <source>
        <strain evidence="5">Arlian Lab</strain>
        <tissue evidence="5">Whole body</tissue>
    </source>
</reference>
<dbReference type="OrthoDB" id="67716at2759"/>
<evidence type="ECO:0000313" key="6">
    <source>
        <dbReference type="Proteomes" id="UP000194236"/>
    </source>
</evidence>
<keyword evidence="2" id="KW-0813">Transport</keyword>
<dbReference type="InterPro" id="IPR059141">
    <property type="entry name" value="Beta-prop_Nup120_160"/>
</dbReference>
<evidence type="ECO:0000256" key="3">
    <source>
        <dbReference type="ARBA" id="ARBA00023242"/>
    </source>
</evidence>
<gene>
    <name evidence="5" type="ORF">BLA29_007367</name>
</gene>
<evidence type="ECO:0000256" key="1">
    <source>
        <dbReference type="ARBA" id="ARBA00004123"/>
    </source>
</evidence>
<keyword evidence="3" id="KW-0539">Nucleus</keyword>
<evidence type="ECO:0000313" key="5">
    <source>
        <dbReference type="EMBL" id="OTF68998.1"/>
    </source>
</evidence>
<dbReference type="PANTHER" id="PTHR21286:SF0">
    <property type="entry name" value="NUCLEAR PORE COMPLEX PROTEIN NUP160"/>
    <property type="match status" value="1"/>
</dbReference>
<dbReference type="GO" id="GO:0017056">
    <property type="term" value="F:structural constituent of nuclear pore"/>
    <property type="evidence" value="ECO:0007669"/>
    <property type="project" value="TreeGrafter"/>
</dbReference>
<protein>
    <recommendedName>
        <fullName evidence="4">Nucleoporin Nup120/160 beta-propeller domain-containing protein</fullName>
    </recommendedName>
</protein>
<dbReference type="Pfam" id="PF11715">
    <property type="entry name" value="Beta-prop_Nup120_160"/>
    <property type="match status" value="1"/>
</dbReference>
<dbReference type="InterPro" id="IPR021717">
    <property type="entry name" value="Nucleoporin_Nup160"/>
</dbReference>
<accession>A0A1Y3AM22</accession>
<dbReference type="EMBL" id="MUJZ01072665">
    <property type="protein sequence ID" value="OTF68998.1"/>
    <property type="molecule type" value="Genomic_DNA"/>
</dbReference>
<dbReference type="Proteomes" id="UP000194236">
    <property type="component" value="Unassembled WGS sequence"/>
</dbReference>
<evidence type="ECO:0000259" key="4">
    <source>
        <dbReference type="Pfam" id="PF11715"/>
    </source>
</evidence>
<sequence length="129" mass="14841">MNSSSLSEQNSASNSTLQDLKIPKCSGIFTYNDSDVLTSVTSNRYIVWYVVVQTCDDMLELSEHSLHRDLHYNELKIQFKNSLILQNGVTIQETADKIIILVTTIVSAHRLIFRHPHQLVITHYYHYST</sequence>
<evidence type="ECO:0000256" key="2">
    <source>
        <dbReference type="ARBA" id="ARBA00022448"/>
    </source>
</evidence>
<name>A0A1Y3AM22_EURMA</name>
<proteinExistence type="predicted"/>
<dbReference type="GO" id="GO:0005643">
    <property type="term" value="C:nuclear pore"/>
    <property type="evidence" value="ECO:0007669"/>
    <property type="project" value="UniProtKB-ARBA"/>
</dbReference>
<comment type="subcellular location">
    <subcellularLocation>
        <location evidence="1">Nucleus</location>
    </subcellularLocation>
</comment>
<organism evidence="5 6">
    <name type="scientific">Euroglyphus maynei</name>
    <name type="common">Mayne's house dust mite</name>
    <dbReference type="NCBI Taxonomy" id="6958"/>
    <lineage>
        <taxon>Eukaryota</taxon>
        <taxon>Metazoa</taxon>
        <taxon>Ecdysozoa</taxon>
        <taxon>Arthropoda</taxon>
        <taxon>Chelicerata</taxon>
        <taxon>Arachnida</taxon>
        <taxon>Acari</taxon>
        <taxon>Acariformes</taxon>
        <taxon>Sarcoptiformes</taxon>
        <taxon>Astigmata</taxon>
        <taxon>Psoroptidia</taxon>
        <taxon>Analgoidea</taxon>
        <taxon>Pyroglyphidae</taxon>
        <taxon>Pyroglyphinae</taxon>
        <taxon>Euroglyphus</taxon>
    </lineage>
</organism>
<dbReference type="PANTHER" id="PTHR21286">
    <property type="entry name" value="NUCLEAR PORE COMPLEX PROTEIN NUP160"/>
    <property type="match status" value="1"/>
</dbReference>
<dbReference type="AlphaFoldDB" id="A0A1Y3AM22"/>
<feature type="domain" description="Nucleoporin Nup120/160 beta-propeller" evidence="4">
    <location>
        <begin position="44"/>
        <end position="119"/>
    </location>
</feature>
<comment type="caution">
    <text evidence="5">The sequence shown here is derived from an EMBL/GenBank/DDBJ whole genome shotgun (WGS) entry which is preliminary data.</text>
</comment>
<keyword evidence="6" id="KW-1185">Reference proteome</keyword>